<dbReference type="GO" id="GO:0004843">
    <property type="term" value="F:cysteine-type deubiquitinase activity"/>
    <property type="evidence" value="ECO:0007669"/>
    <property type="project" value="TreeGrafter"/>
</dbReference>
<keyword evidence="4" id="KW-1185">Reference proteome</keyword>
<dbReference type="InParanoid" id="K1WZ23"/>
<dbReference type="InterPro" id="IPR038765">
    <property type="entry name" value="Papain-like_cys_pep_sf"/>
</dbReference>
<evidence type="ECO:0000313" key="3">
    <source>
        <dbReference type="EMBL" id="EKD13888.1"/>
    </source>
</evidence>
<dbReference type="Gene3D" id="3.90.70.80">
    <property type="match status" value="1"/>
</dbReference>
<name>K1WZ23_MARBU</name>
<evidence type="ECO:0000313" key="4">
    <source>
        <dbReference type="Proteomes" id="UP000006753"/>
    </source>
</evidence>
<keyword evidence="3" id="KW-0378">Hydrolase</keyword>
<dbReference type="AlphaFoldDB" id="K1WZ23"/>
<dbReference type="Pfam" id="PF02338">
    <property type="entry name" value="OTU"/>
    <property type="match status" value="1"/>
</dbReference>
<dbReference type="KEGG" id="mbe:MBM_08089"/>
<evidence type="ECO:0000256" key="1">
    <source>
        <dbReference type="SAM" id="MobiDB-lite"/>
    </source>
</evidence>
<dbReference type="FunCoup" id="K1WZ23">
    <property type="interactions" value="656"/>
</dbReference>
<dbReference type="eggNOG" id="KOG2606">
    <property type="taxonomic scope" value="Eukaryota"/>
</dbReference>
<dbReference type="EMBL" id="JH921448">
    <property type="protein sequence ID" value="EKD13888.1"/>
    <property type="molecule type" value="Genomic_DNA"/>
</dbReference>
<reference evidence="3 4" key="1">
    <citation type="journal article" date="2012" name="BMC Genomics">
        <title>Sequencing the genome of Marssonina brunnea reveals fungus-poplar co-evolution.</title>
        <authorList>
            <person name="Zhu S."/>
            <person name="Cao Y.-Z."/>
            <person name="Jiang C."/>
            <person name="Tan B.-Y."/>
            <person name="Wang Z."/>
            <person name="Feng S."/>
            <person name="Zhang L."/>
            <person name="Su X.-H."/>
            <person name="Brejova B."/>
            <person name="Vinar T."/>
            <person name="Xu M."/>
            <person name="Wang M.-X."/>
            <person name="Zhang S.-G."/>
            <person name="Huang M.-R."/>
            <person name="Wu R."/>
            <person name="Zhou Y."/>
        </authorList>
    </citation>
    <scope>NUCLEOTIDE SEQUENCE [LARGE SCALE GENOMIC DNA]</scope>
    <source>
        <strain evidence="3 4">MB_m1</strain>
    </source>
</reference>
<protein>
    <submittedName>
        <fullName evidence="3">OTU-like cysteine protease</fullName>
    </submittedName>
</protein>
<dbReference type="STRING" id="1072389.K1WZ23"/>
<gene>
    <name evidence="3" type="ORF">MBM_08089</name>
</gene>
<evidence type="ECO:0000259" key="2">
    <source>
        <dbReference type="PROSITE" id="PS50802"/>
    </source>
</evidence>
<dbReference type="InterPro" id="IPR003323">
    <property type="entry name" value="OTU_dom"/>
</dbReference>
<dbReference type="OrthoDB" id="415023at2759"/>
<feature type="region of interest" description="Disordered" evidence="1">
    <location>
        <begin position="148"/>
        <end position="238"/>
    </location>
</feature>
<feature type="compositionally biased region" description="Basic residues" evidence="1">
    <location>
        <begin position="112"/>
        <end position="124"/>
    </location>
</feature>
<dbReference type="OMA" id="YELGAHY"/>
<dbReference type="PANTHER" id="PTHR12419">
    <property type="entry name" value="OTU DOMAIN CONTAINING PROTEIN"/>
    <property type="match status" value="1"/>
</dbReference>
<keyword evidence="3" id="KW-0645">Protease</keyword>
<feature type="compositionally biased region" description="Acidic residues" evidence="1">
    <location>
        <begin position="153"/>
        <end position="167"/>
    </location>
</feature>
<dbReference type="HOGENOM" id="CLU_034963_2_0_1"/>
<feature type="domain" description="OTU" evidence="2">
    <location>
        <begin position="248"/>
        <end position="389"/>
    </location>
</feature>
<dbReference type="GO" id="GO:0006508">
    <property type="term" value="P:proteolysis"/>
    <property type="evidence" value="ECO:0007669"/>
    <property type="project" value="UniProtKB-KW"/>
</dbReference>
<proteinExistence type="predicted"/>
<dbReference type="InterPro" id="IPR049771">
    <property type="entry name" value="OTU2-like_OTU"/>
</dbReference>
<feature type="region of interest" description="Disordered" evidence="1">
    <location>
        <begin position="1"/>
        <end position="30"/>
    </location>
</feature>
<dbReference type="SUPFAM" id="SSF54001">
    <property type="entry name" value="Cysteine proteinases"/>
    <property type="match status" value="1"/>
</dbReference>
<dbReference type="PANTHER" id="PTHR12419:SF10">
    <property type="entry name" value="DEUBIQUITINASE OTUD6B"/>
    <property type="match status" value="1"/>
</dbReference>
<accession>K1WZ23</accession>
<dbReference type="CDD" id="cd22762">
    <property type="entry name" value="OTU_fungi_OTU2-like"/>
    <property type="match status" value="1"/>
</dbReference>
<dbReference type="GeneID" id="18764024"/>
<dbReference type="GO" id="GO:0016579">
    <property type="term" value="P:protein deubiquitination"/>
    <property type="evidence" value="ECO:0007669"/>
    <property type="project" value="TreeGrafter"/>
</dbReference>
<dbReference type="MEROPS" id="C85.008"/>
<feature type="compositionally biased region" description="Basic and acidic residues" evidence="1">
    <location>
        <begin position="219"/>
        <end position="238"/>
    </location>
</feature>
<dbReference type="Proteomes" id="UP000006753">
    <property type="component" value="Unassembled WGS sequence"/>
</dbReference>
<sequence>MQSSPNGPDVRVDNGLPSVSGSSSREPCGEMPATQVSWVLVPVPTVLLLFWHEKWVGPSDPLSTGINDGHGIVIRPSATPDLAPTTILLMESFEDMQSRHRREQKDLQSRVTQKKKNATKKTRKGVNSECEELERQLKDKQSQELAALSGESADIEGVPDLEEDTVEDIVSKDVNGITESLDKATISEQEPSEDGQPKKRNRQRERLARRAAEQQAAIEEAKREAANQPDEKAVERKKMQDQFTAKGLVEKSIRPDGHCLFSAVADQLSQVGIPLGSESEGVKEGERYKVVRNAAAEYIEGHPDDFTAWLDEPLDRYVEKIRDTAEWGGHLELMALAKTYNVEICVLQNGAQQNIEPGTEGGKGAEKIWLAYYRHGFGLGEHYNSLRKQP</sequence>
<organism evidence="3 4">
    <name type="scientific">Marssonina brunnea f. sp. multigermtubi (strain MB_m1)</name>
    <name type="common">Marssonina leaf spot fungus</name>
    <dbReference type="NCBI Taxonomy" id="1072389"/>
    <lineage>
        <taxon>Eukaryota</taxon>
        <taxon>Fungi</taxon>
        <taxon>Dikarya</taxon>
        <taxon>Ascomycota</taxon>
        <taxon>Pezizomycotina</taxon>
        <taxon>Leotiomycetes</taxon>
        <taxon>Helotiales</taxon>
        <taxon>Drepanopezizaceae</taxon>
        <taxon>Drepanopeziza</taxon>
    </lineage>
</organism>
<dbReference type="PROSITE" id="PS50802">
    <property type="entry name" value="OTU"/>
    <property type="match status" value="1"/>
</dbReference>
<feature type="region of interest" description="Disordered" evidence="1">
    <location>
        <begin position="97"/>
        <end position="131"/>
    </location>
</feature>
<dbReference type="InterPro" id="IPR050704">
    <property type="entry name" value="Peptidase_C85-like"/>
</dbReference>